<accession>A0A532UUD0</accession>
<gene>
    <name evidence="2" type="ORF">CEE37_12370</name>
</gene>
<dbReference type="InterPro" id="IPR011604">
    <property type="entry name" value="PDDEXK-like_dom_sf"/>
</dbReference>
<dbReference type="SUPFAM" id="SSF52540">
    <property type="entry name" value="P-loop containing nucleoside triphosphate hydrolases"/>
    <property type="match status" value="1"/>
</dbReference>
<reference evidence="2 3" key="1">
    <citation type="submission" date="2017-06" db="EMBL/GenBank/DDBJ databases">
        <title>Novel microbial phyla capable of carbon fixation and sulfur reduction in deep-sea sediments.</title>
        <authorList>
            <person name="Huang J."/>
            <person name="Baker B."/>
            <person name="Wang Y."/>
        </authorList>
    </citation>
    <scope>NUCLEOTIDE SEQUENCE [LARGE SCALE GENOMIC DNA]</scope>
    <source>
        <strain evidence="2">B3_LCP</strain>
    </source>
</reference>
<dbReference type="InterPro" id="IPR027417">
    <property type="entry name" value="P-loop_NTPase"/>
</dbReference>
<feature type="domain" description="PD-(D/E)XK endonuclease-like" evidence="1">
    <location>
        <begin position="638"/>
        <end position="918"/>
    </location>
</feature>
<proteinExistence type="predicted"/>
<dbReference type="Gene3D" id="3.90.320.10">
    <property type="match status" value="1"/>
</dbReference>
<evidence type="ECO:0000313" key="3">
    <source>
        <dbReference type="Proteomes" id="UP000319619"/>
    </source>
</evidence>
<dbReference type="Proteomes" id="UP000319619">
    <property type="component" value="Unassembled WGS sequence"/>
</dbReference>
<dbReference type="AlphaFoldDB" id="A0A532UUD0"/>
<evidence type="ECO:0000259" key="1">
    <source>
        <dbReference type="Pfam" id="PF12705"/>
    </source>
</evidence>
<dbReference type="Pfam" id="PF12705">
    <property type="entry name" value="PDDEXK_1"/>
    <property type="match status" value="1"/>
</dbReference>
<protein>
    <recommendedName>
        <fullName evidence="1">PD-(D/E)XK endonuclease-like domain-containing protein</fullName>
    </recommendedName>
</protein>
<dbReference type="EMBL" id="NJBN01000009">
    <property type="protein sequence ID" value="TKJ38553.1"/>
    <property type="molecule type" value="Genomic_DNA"/>
</dbReference>
<dbReference type="InterPro" id="IPR038726">
    <property type="entry name" value="PDDEXK_AddAB-type"/>
</dbReference>
<name>A0A532UUD0_UNCL8</name>
<evidence type="ECO:0000313" key="2">
    <source>
        <dbReference type="EMBL" id="TKJ38553.1"/>
    </source>
</evidence>
<sequence length="920" mass="103563">MTDLANQIEFITPESEKNLWDMTCRVVAELSGGDVWNLPFWIACDTRHKAAAELSLLKAVKQQAIPTQKIHTLLSFACDILGIGLFETVVNNHTAGIAIGEILHYTKLATYTQSQNTPGFISSFWNATQEAESNGIFPDGVVEGIRTDLPPQEFRELHSLLHKNLTVKGQLTPGEILHRAIYALRQDNSAVDADMPVVIGPLSNPTKLEKAFIHNLAYCFMRVIVIPGRDSTWIEISDKNQLEVKGQEEKNTVYSFTQPTTPEAELDATFGFIAEAVAAGRYRYGDFRIYHPFLNDEYPRVAATARRYRVPLKDAFSQGLDRSTSAISLLKIISLFDNCWDRVGILQILRTGILKAPVAEITELVMVILRYGQPPKTESAAYWIQLAEDNNCPAIAEELRELLKIDLESGKKASGEEFSDCLIQCTGFIKGREKVWQKLSFEDVQAKKEIERSWQVLEALIDSFKAAFKKSIPRGQLVKAFKRSLQMCRYSPGDNRTDAVELCPGTREDHLPVSVALYLSLDSRVPASKRSSAFLQTPDSDDYLGQFRHFSELLANAQYEVHLSCPKFSDDGDKLVKSTLLKTFSSRAGITLKDKGTPEIWYPSGNISVTQRKVDQNTTNWKIREKEALTFLQTQNLRWSPTQLDNAIQCSYLHFARDVMTLSPRDDQIRTGVTAMILGSIAHAALEAYLREARSGVSFDLEKYTRDEFHRRSGRFKPHLEADRDLEELIDNLNSFVERGLIELLPDFKPAEPEWKFGGETALKLHLEVGEVVLEGKIDRLDLSGDHLAVITEYKYRSVSGESKGDFFEGLKAGLLPQLPLYALATKELLKKKPAMLLQIYLRSGIIRGIKLKDLPDPPDYRYGKNEVEISSIDEAIEKSVATLEKAAMEISSGKIPARPRNYNNCGPGRCDFSDLCRYR</sequence>
<comment type="caution">
    <text evidence="2">The sequence shown here is derived from an EMBL/GenBank/DDBJ whole genome shotgun (WGS) entry which is preliminary data.</text>
</comment>
<organism evidence="2 3">
    <name type="scientific">candidate division LCP-89 bacterium B3_LCP</name>
    <dbReference type="NCBI Taxonomy" id="2012998"/>
    <lineage>
        <taxon>Bacteria</taxon>
        <taxon>Pseudomonadati</taxon>
        <taxon>Bacteria division LCP-89</taxon>
    </lineage>
</organism>